<dbReference type="Pfam" id="PF26363">
    <property type="entry name" value="Phospholipase-like"/>
    <property type="match status" value="1"/>
</dbReference>
<reference evidence="1 2" key="1">
    <citation type="submission" date="2018-09" db="EMBL/GenBank/DDBJ databases">
        <title>Phylogeny of the Shewanellaceae, and recommendation for two new genera, Pseudoshewanella and Parashewanella.</title>
        <authorList>
            <person name="Wang G."/>
        </authorList>
    </citation>
    <scope>NUCLEOTIDE SEQUENCE [LARGE SCALE GENOMIC DNA]</scope>
    <source>
        <strain evidence="1 2">KCTC 22492</strain>
    </source>
</reference>
<evidence type="ECO:0000313" key="1">
    <source>
        <dbReference type="EMBL" id="RJY10721.1"/>
    </source>
</evidence>
<dbReference type="InterPro" id="IPR029058">
    <property type="entry name" value="AB_hydrolase_fold"/>
</dbReference>
<dbReference type="EMBL" id="QYYH01000095">
    <property type="protein sequence ID" value="RJY10721.1"/>
    <property type="molecule type" value="Genomic_DNA"/>
</dbReference>
<proteinExistence type="predicted"/>
<gene>
    <name evidence="1" type="ORF">D5R81_13990</name>
</gene>
<dbReference type="RefSeq" id="WP_121854257.1">
    <property type="nucleotide sequence ID" value="NZ_CP037952.1"/>
</dbReference>
<accession>A0A3A6U0U2</accession>
<dbReference type="AlphaFoldDB" id="A0A3A6U0U2"/>
<evidence type="ECO:0008006" key="3">
    <source>
        <dbReference type="Google" id="ProtNLM"/>
    </source>
</evidence>
<dbReference type="Proteomes" id="UP000273022">
    <property type="component" value="Unassembled WGS sequence"/>
</dbReference>
<dbReference type="Gene3D" id="3.40.50.1820">
    <property type="entry name" value="alpha/beta hydrolase"/>
    <property type="match status" value="1"/>
</dbReference>
<organism evidence="1 2">
    <name type="scientific">Parashewanella spongiae</name>
    <dbReference type="NCBI Taxonomy" id="342950"/>
    <lineage>
        <taxon>Bacteria</taxon>
        <taxon>Pseudomonadati</taxon>
        <taxon>Pseudomonadota</taxon>
        <taxon>Gammaproteobacteria</taxon>
        <taxon>Alteromonadales</taxon>
        <taxon>Shewanellaceae</taxon>
        <taxon>Parashewanella</taxon>
    </lineage>
</organism>
<sequence length="427" mass="47062">MFRKIGGFLLSLIIKGLFIFIREAMSSLSVSFNSFRGAAQIKGGQVSEPTDTDSVSGLGSHIYSNKSTPTPFRQRLIGFFMKTNVSESNIQAHQTPYDLNKVSPKGTLDSRVFSGGSSHQEEVITSPIDKKPPYFDTKPVLAENQVRSERVIVKTNEEEMVETYCFVSRSQTQELVDVSDFEVITLDECQAAATETTYKTFTHDDIKLAAELSQSAYRDSKFIVRDGVEEIMFNIDNKDSFDFGFKKEDFYNEHLKFKAKLFWDRNENRLILAFRGSESLTHIGVSVNQAVTGASTYYELGMLLARMASEIAVQNGLSLLYVGHSLGGGLACACTQVTGNPAITFNAASITSQTIQKFISKNGGEKFAPTNLVLACSTEGDILTNVLRITGREASGTQYVLNGSGKRLSIKDHRMATVREGIASVLN</sequence>
<keyword evidence="2" id="KW-1185">Reference proteome</keyword>
<name>A0A3A6U0U2_9GAMM</name>
<dbReference type="SUPFAM" id="SSF53474">
    <property type="entry name" value="alpha/beta-Hydrolases"/>
    <property type="match status" value="1"/>
</dbReference>
<protein>
    <recommendedName>
        <fullName evidence="3">DUF2974 domain-containing protein</fullName>
    </recommendedName>
</protein>
<comment type="caution">
    <text evidence="1">The sequence shown here is derived from an EMBL/GenBank/DDBJ whole genome shotgun (WGS) entry which is preliminary data.</text>
</comment>
<evidence type="ECO:0000313" key="2">
    <source>
        <dbReference type="Proteomes" id="UP000273022"/>
    </source>
</evidence>